<dbReference type="Gene3D" id="3.40.50.300">
    <property type="entry name" value="P-loop containing nucleotide triphosphate hydrolases"/>
    <property type="match status" value="1"/>
</dbReference>
<keyword evidence="3" id="KW-0762">Sugar transport</keyword>
<evidence type="ECO:0000256" key="7">
    <source>
        <dbReference type="ARBA" id="ARBA00022967"/>
    </source>
</evidence>
<dbReference type="InterPro" id="IPR027417">
    <property type="entry name" value="P-loop_NTPase"/>
</dbReference>
<dbReference type="InterPro" id="IPR050107">
    <property type="entry name" value="ABC_carbohydrate_import_ATPase"/>
</dbReference>
<dbReference type="EC" id="3.6.3.17" evidence="10"/>
<evidence type="ECO:0000256" key="8">
    <source>
        <dbReference type="ARBA" id="ARBA00023136"/>
    </source>
</evidence>
<keyword evidence="7" id="KW-1278">Translocase</keyword>
<evidence type="ECO:0000256" key="2">
    <source>
        <dbReference type="ARBA" id="ARBA00022475"/>
    </source>
</evidence>
<protein>
    <submittedName>
        <fullName evidence="10">Xylose transporter ATP-binding subunit</fullName>
        <ecNumber evidence="10">3.6.3.17</ecNumber>
    </submittedName>
</protein>
<dbReference type="PANTHER" id="PTHR43790">
    <property type="entry name" value="CARBOHYDRATE TRANSPORT ATP-BINDING PROTEIN MG119-RELATED"/>
    <property type="match status" value="1"/>
</dbReference>
<keyword evidence="1" id="KW-0813">Transport</keyword>
<evidence type="ECO:0000313" key="11">
    <source>
        <dbReference type="Proteomes" id="UP000251584"/>
    </source>
</evidence>
<reference evidence="10 11" key="1">
    <citation type="submission" date="2018-06" db="EMBL/GenBank/DDBJ databases">
        <authorList>
            <consortium name="Pathogen Informatics"/>
            <person name="Doyle S."/>
        </authorList>
    </citation>
    <scope>NUCLEOTIDE SEQUENCE [LARGE SCALE GENOMIC DNA]</scope>
    <source>
        <strain evidence="10 11">NCTC10786</strain>
    </source>
</reference>
<feature type="domain" description="ABC transporter" evidence="9">
    <location>
        <begin position="17"/>
        <end position="121"/>
    </location>
</feature>
<accession>A0A2X2WI24</accession>
<keyword evidence="10" id="KW-0378">Hydrolase</keyword>
<dbReference type="GO" id="GO:0005524">
    <property type="term" value="F:ATP binding"/>
    <property type="evidence" value="ECO:0007669"/>
    <property type="project" value="UniProtKB-KW"/>
</dbReference>
<name>A0A2X2WI24_CITKO</name>
<evidence type="ECO:0000256" key="1">
    <source>
        <dbReference type="ARBA" id="ARBA00022448"/>
    </source>
</evidence>
<evidence type="ECO:0000259" key="9">
    <source>
        <dbReference type="Pfam" id="PF00005"/>
    </source>
</evidence>
<gene>
    <name evidence="10" type="primary">xylG_2</name>
    <name evidence="10" type="ORF">NCTC10786_05573</name>
</gene>
<evidence type="ECO:0000256" key="6">
    <source>
        <dbReference type="ARBA" id="ARBA00022840"/>
    </source>
</evidence>
<evidence type="ECO:0000256" key="5">
    <source>
        <dbReference type="ARBA" id="ARBA00022741"/>
    </source>
</evidence>
<dbReference type="InterPro" id="IPR003439">
    <property type="entry name" value="ABC_transporter-like_ATP-bd"/>
</dbReference>
<proteinExistence type="predicted"/>
<keyword evidence="6 10" id="KW-0067">ATP-binding</keyword>
<dbReference type="GO" id="GO:0016887">
    <property type="term" value="F:ATP hydrolysis activity"/>
    <property type="evidence" value="ECO:0007669"/>
    <property type="project" value="InterPro"/>
</dbReference>
<keyword evidence="2" id="KW-1003">Cell membrane</keyword>
<dbReference type="EMBL" id="UAVY01000010">
    <property type="protein sequence ID" value="SQB40468.1"/>
    <property type="molecule type" value="Genomic_DNA"/>
</dbReference>
<dbReference type="Proteomes" id="UP000251584">
    <property type="component" value="Unassembled WGS sequence"/>
</dbReference>
<dbReference type="PANTHER" id="PTHR43790:SF1">
    <property type="entry name" value="XYLOSE IMPORT ATP-BINDING PROTEIN XYLG"/>
    <property type="match status" value="1"/>
</dbReference>
<keyword evidence="5" id="KW-0547">Nucleotide-binding</keyword>
<dbReference type="SUPFAM" id="SSF52540">
    <property type="entry name" value="P-loop containing nucleoside triphosphate hydrolases"/>
    <property type="match status" value="1"/>
</dbReference>
<evidence type="ECO:0000256" key="4">
    <source>
        <dbReference type="ARBA" id="ARBA00022737"/>
    </source>
</evidence>
<sequence>MSAFTAWHPVNRHIKRVNDVSFSLKRGEILGIAGLVGAGRTELVQCLFGVWPGRWEGKVMIDNQAVDIRHCQQAIAHGIAMVPEDRKRDGIVPVMAVGKNITLAALDRFTGKISHLDDAAEQKCILESLQRPESENILA</sequence>
<keyword evidence="4" id="KW-0677">Repeat</keyword>
<evidence type="ECO:0000313" key="10">
    <source>
        <dbReference type="EMBL" id="SQB40468.1"/>
    </source>
</evidence>
<dbReference type="Pfam" id="PF00005">
    <property type="entry name" value="ABC_tran"/>
    <property type="match status" value="1"/>
</dbReference>
<dbReference type="AlphaFoldDB" id="A0A2X2WI24"/>
<organism evidence="10 11">
    <name type="scientific">Citrobacter koseri</name>
    <name type="common">Citrobacter diversus</name>
    <dbReference type="NCBI Taxonomy" id="545"/>
    <lineage>
        <taxon>Bacteria</taxon>
        <taxon>Pseudomonadati</taxon>
        <taxon>Pseudomonadota</taxon>
        <taxon>Gammaproteobacteria</taxon>
        <taxon>Enterobacterales</taxon>
        <taxon>Enterobacteriaceae</taxon>
        <taxon>Citrobacter</taxon>
    </lineage>
</organism>
<keyword evidence="8" id="KW-0472">Membrane</keyword>
<evidence type="ECO:0000256" key="3">
    <source>
        <dbReference type="ARBA" id="ARBA00022597"/>
    </source>
</evidence>